<dbReference type="InterPro" id="IPR036388">
    <property type="entry name" value="WH-like_DNA-bd_sf"/>
</dbReference>
<dbReference type="AlphaFoldDB" id="A0A917TXS3"/>
<dbReference type="SMART" id="SM00347">
    <property type="entry name" value="HTH_MARR"/>
    <property type="match status" value="1"/>
</dbReference>
<dbReference type="CDD" id="cd00090">
    <property type="entry name" value="HTH_ARSR"/>
    <property type="match status" value="1"/>
</dbReference>
<dbReference type="Gene3D" id="1.10.10.10">
    <property type="entry name" value="Winged helix-like DNA-binding domain superfamily/Winged helix DNA-binding domain"/>
    <property type="match status" value="1"/>
</dbReference>
<accession>A0A917TXS3</accession>
<feature type="domain" description="HTH marR-type" evidence="4">
    <location>
        <begin position="6"/>
        <end position="138"/>
    </location>
</feature>
<protein>
    <submittedName>
        <fullName evidence="5">MarR family transcriptional regulator</fullName>
    </submittedName>
</protein>
<dbReference type="InterPro" id="IPR000835">
    <property type="entry name" value="HTH_MarR-typ"/>
</dbReference>
<reference evidence="5" key="1">
    <citation type="journal article" date="2014" name="Int. J. Syst. Evol. Microbiol.">
        <title>Complete genome sequence of Corynebacterium casei LMG S-19264T (=DSM 44701T), isolated from a smear-ripened cheese.</title>
        <authorList>
            <consortium name="US DOE Joint Genome Institute (JGI-PGF)"/>
            <person name="Walter F."/>
            <person name="Albersmeier A."/>
            <person name="Kalinowski J."/>
            <person name="Ruckert C."/>
        </authorList>
    </citation>
    <scope>NUCLEOTIDE SEQUENCE</scope>
    <source>
        <strain evidence="5">CGMCC 1.6333</strain>
    </source>
</reference>
<dbReference type="InterPro" id="IPR011991">
    <property type="entry name" value="ArsR-like_HTH"/>
</dbReference>
<dbReference type="GO" id="GO:0003677">
    <property type="term" value="F:DNA binding"/>
    <property type="evidence" value="ECO:0007669"/>
    <property type="project" value="UniProtKB-KW"/>
</dbReference>
<evidence type="ECO:0000256" key="2">
    <source>
        <dbReference type="ARBA" id="ARBA00023125"/>
    </source>
</evidence>
<dbReference type="Pfam" id="PF01047">
    <property type="entry name" value="MarR"/>
    <property type="match status" value="1"/>
</dbReference>
<keyword evidence="1" id="KW-0805">Transcription regulation</keyword>
<evidence type="ECO:0000259" key="4">
    <source>
        <dbReference type="PROSITE" id="PS50995"/>
    </source>
</evidence>
<sequence>MAEQDGAEIATLIREINAGLNQRIRETFKDKPITPPQMMIIFMLAEEKRLKVSEISKKMSLANSTVSGILDRLEKQDYIKRVRSESDKRVVYVEATDQMKVIFDQHHQAMTEFLAYLVRDVTAKEFKTILDGLDILRNLVQTNGAKEKG</sequence>
<evidence type="ECO:0000256" key="3">
    <source>
        <dbReference type="ARBA" id="ARBA00023163"/>
    </source>
</evidence>
<name>A0A917TXS3_9BACI</name>
<comment type="caution">
    <text evidence="5">The sequence shown here is derived from an EMBL/GenBank/DDBJ whole genome shotgun (WGS) entry which is preliminary data.</text>
</comment>
<evidence type="ECO:0000313" key="5">
    <source>
        <dbReference type="EMBL" id="GGM41798.1"/>
    </source>
</evidence>
<gene>
    <name evidence="5" type="ORF">GCM10011351_29890</name>
</gene>
<keyword evidence="2" id="KW-0238">DNA-binding</keyword>
<dbReference type="SUPFAM" id="SSF46785">
    <property type="entry name" value="Winged helix' DNA-binding domain"/>
    <property type="match status" value="1"/>
</dbReference>
<proteinExistence type="predicted"/>
<dbReference type="Proteomes" id="UP000618460">
    <property type="component" value="Unassembled WGS sequence"/>
</dbReference>
<dbReference type="InterPro" id="IPR036390">
    <property type="entry name" value="WH_DNA-bd_sf"/>
</dbReference>
<evidence type="ECO:0000313" key="6">
    <source>
        <dbReference type="Proteomes" id="UP000618460"/>
    </source>
</evidence>
<dbReference type="EMBL" id="BMLG01000027">
    <property type="protein sequence ID" value="GGM41798.1"/>
    <property type="molecule type" value="Genomic_DNA"/>
</dbReference>
<keyword evidence="3" id="KW-0804">Transcription</keyword>
<dbReference type="PRINTS" id="PR00598">
    <property type="entry name" value="HTHMARR"/>
</dbReference>
<keyword evidence="6" id="KW-1185">Reference proteome</keyword>
<dbReference type="PANTHER" id="PTHR42756:SF1">
    <property type="entry name" value="TRANSCRIPTIONAL REPRESSOR OF EMRAB OPERON"/>
    <property type="match status" value="1"/>
</dbReference>
<reference evidence="5" key="2">
    <citation type="submission" date="2020-09" db="EMBL/GenBank/DDBJ databases">
        <authorList>
            <person name="Sun Q."/>
            <person name="Zhou Y."/>
        </authorList>
    </citation>
    <scope>NUCLEOTIDE SEQUENCE</scope>
    <source>
        <strain evidence="5">CGMCC 1.6333</strain>
    </source>
</reference>
<dbReference type="RefSeq" id="WP_205417575.1">
    <property type="nucleotide sequence ID" value="NZ_BMLG01000027.1"/>
</dbReference>
<organism evidence="5 6">
    <name type="scientific">Paraliobacillus quinghaiensis</name>
    <dbReference type="NCBI Taxonomy" id="470815"/>
    <lineage>
        <taxon>Bacteria</taxon>
        <taxon>Bacillati</taxon>
        <taxon>Bacillota</taxon>
        <taxon>Bacilli</taxon>
        <taxon>Bacillales</taxon>
        <taxon>Bacillaceae</taxon>
        <taxon>Paraliobacillus</taxon>
    </lineage>
</organism>
<dbReference type="GO" id="GO:0003700">
    <property type="term" value="F:DNA-binding transcription factor activity"/>
    <property type="evidence" value="ECO:0007669"/>
    <property type="project" value="InterPro"/>
</dbReference>
<dbReference type="PROSITE" id="PS50995">
    <property type="entry name" value="HTH_MARR_2"/>
    <property type="match status" value="1"/>
</dbReference>
<dbReference type="PANTHER" id="PTHR42756">
    <property type="entry name" value="TRANSCRIPTIONAL REGULATOR, MARR"/>
    <property type="match status" value="1"/>
</dbReference>
<evidence type="ECO:0000256" key="1">
    <source>
        <dbReference type="ARBA" id="ARBA00023015"/>
    </source>
</evidence>